<dbReference type="Pfam" id="PF00903">
    <property type="entry name" value="Glyoxalase"/>
    <property type="match status" value="1"/>
</dbReference>
<comment type="caution">
    <text evidence="2">The sequence shown here is derived from an EMBL/GenBank/DDBJ whole genome shotgun (WGS) entry which is preliminary data.</text>
</comment>
<evidence type="ECO:0000313" key="2">
    <source>
        <dbReference type="EMBL" id="MYM20775.1"/>
    </source>
</evidence>
<organism evidence="2 3">
    <name type="scientific">Brevibacterium rongguiense</name>
    <dbReference type="NCBI Taxonomy" id="2695267"/>
    <lineage>
        <taxon>Bacteria</taxon>
        <taxon>Bacillati</taxon>
        <taxon>Actinomycetota</taxon>
        <taxon>Actinomycetes</taxon>
        <taxon>Micrococcales</taxon>
        <taxon>Brevibacteriaceae</taxon>
        <taxon>Brevibacterium</taxon>
    </lineage>
</organism>
<dbReference type="PANTHER" id="PTHR33993:SF14">
    <property type="entry name" value="GB|AAF24581.1"/>
    <property type="match status" value="1"/>
</dbReference>
<proteinExistence type="predicted"/>
<dbReference type="InterPro" id="IPR004360">
    <property type="entry name" value="Glyas_Fos-R_dOase_dom"/>
</dbReference>
<evidence type="ECO:0000259" key="1">
    <source>
        <dbReference type="PROSITE" id="PS51819"/>
    </source>
</evidence>
<evidence type="ECO:0000313" key="3">
    <source>
        <dbReference type="Proteomes" id="UP000469215"/>
    </source>
</evidence>
<dbReference type="AlphaFoldDB" id="A0A6N9H9W1"/>
<dbReference type="CDD" id="cd07247">
    <property type="entry name" value="SgaA_N_like"/>
    <property type="match status" value="1"/>
</dbReference>
<dbReference type="Pfam" id="PF18029">
    <property type="entry name" value="Glyoxalase_6"/>
    <property type="match status" value="1"/>
</dbReference>
<dbReference type="EMBL" id="WWEQ01000076">
    <property type="protein sequence ID" value="MYM20775.1"/>
    <property type="molecule type" value="Genomic_DNA"/>
</dbReference>
<dbReference type="InterPro" id="IPR052164">
    <property type="entry name" value="Anthracycline_SecMetBiosynth"/>
</dbReference>
<dbReference type="InterPro" id="IPR029068">
    <property type="entry name" value="Glyas_Bleomycin-R_OHBP_Dase"/>
</dbReference>
<keyword evidence="3" id="KW-1185">Reference proteome</keyword>
<dbReference type="RefSeq" id="WP_160954187.1">
    <property type="nucleotide sequence ID" value="NZ_WWEQ01000076.1"/>
</dbReference>
<dbReference type="InterPro" id="IPR037523">
    <property type="entry name" value="VOC_core"/>
</dbReference>
<feature type="domain" description="VOC" evidence="1">
    <location>
        <begin position="6"/>
        <end position="121"/>
    </location>
</feature>
<accession>A0A6N9H9W1</accession>
<dbReference type="Proteomes" id="UP000469215">
    <property type="component" value="Unassembled WGS sequence"/>
</dbReference>
<reference evidence="2 3" key="1">
    <citation type="submission" date="2020-01" db="EMBL/GenBank/DDBJ databases">
        <authorList>
            <person name="Deng T."/>
        </authorList>
    </citation>
    <scope>NUCLEOTIDE SEQUENCE [LARGE SCALE GENOMIC DNA]</scope>
    <source>
        <strain evidence="2 3">5221</strain>
    </source>
</reference>
<name>A0A6N9H9W1_9MICO</name>
<dbReference type="PANTHER" id="PTHR33993">
    <property type="entry name" value="GLYOXALASE-RELATED"/>
    <property type="match status" value="1"/>
</dbReference>
<dbReference type="Gene3D" id="3.10.180.10">
    <property type="entry name" value="2,3-Dihydroxybiphenyl 1,2-Dioxygenase, domain 1"/>
    <property type="match status" value="2"/>
</dbReference>
<protein>
    <recommendedName>
        <fullName evidence="1">VOC domain-containing protein</fullName>
    </recommendedName>
</protein>
<gene>
    <name evidence="2" type="ORF">GSY69_12590</name>
</gene>
<dbReference type="SUPFAM" id="SSF54593">
    <property type="entry name" value="Glyoxalase/Bleomycin resistance protein/Dihydroxybiphenyl dioxygenase"/>
    <property type="match status" value="2"/>
</dbReference>
<dbReference type="InterPro" id="IPR041581">
    <property type="entry name" value="Glyoxalase_6"/>
</dbReference>
<dbReference type="PROSITE" id="PS51819">
    <property type="entry name" value="VOC"/>
    <property type="match status" value="1"/>
</dbReference>
<sequence length="249" mass="25693">MNANTKPCWAELSSPDLTAAQEFYGGLFGWEFASPGPMGFGVRALVGGAPVAGISPQPEQAPAGQPGFWSLYFKVAELTAFLEDVEEAGGTAMMAIPDFDEHASVALVADAAGTAFGALAYDDDRGFGAVGVDGATCWYELHTKDPAASAFYSTVFGWDFAADPAAGPGYETFSAGGELLGGMADISASEIPGHWESYIQVADVDATAARVEALGGALLAEPAASPRGRVGRFIDTHNAAFTVLAPAQR</sequence>